<dbReference type="GO" id="GO:0046872">
    <property type="term" value="F:metal ion binding"/>
    <property type="evidence" value="ECO:0007669"/>
    <property type="project" value="UniProtKB-KW"/>
</dbReference>
<dbReference type="SUPFAM" id="SSF48264">
    <property type="entry name" value="Cytochrome P450"/>
    <property type="match status" value="1"/>
</dbReference>
<dbReference type="Gene3D" id="1.10.630.10">
    <property type="entry name" value="Cytochrome P450"/>
    <property type="match status" value="1"/>
</dbReference>
<keyword evidence="4" id="KW-0503">Monooxygenase</keyword>
<gene>
    <name evidence="5" type="ORF">ACHAWO_000008</name>
</gene>
<keyword evidence="4" id="KW-0560">Oxidoreductase</keyword>
<evidence type="ECO:0000256" key="4">
    <source>
        <dbReference type="RuleBase" id="RU000461"/>
    </source>
</evidence>
<evidence type="ECO:0000313" key="5">
    <source>
        <dbReference type="EMBL" id="KAL3799897.1"/>
    </source>
</evidence>
<dbReference type="InterPro" id="IPR002401">
    <property type="entry name" value="Cyt_P450_E_grp-I"/>
</dbReference>
<dbReference type="PROSITE" id="PS00086">
    <property type="entry name" value="CYTOCHROME_P450"/>
    <property type="match status" value="1"/>
</dbReference>
<name>A0ABD3QIQ7_9STRA</name>
<proteinExistence type="inferred from homology"/>
<comment type="similarity">
    <text evidence="2 4">Belongs to the cytochrome P450 family.</text>
</comment>
<dbReference type="PANTHER" id="PTHR24305">
    <property type="entry name" value="CYTOCHROME P450"/>
    <property type="match status" value="1"/>
</dbReference>
<reference evidence="5 6" key="1">
    <citation type="submission" date="2024-10" db="EMBL/GenBank/DDBJ databases">
        <title>Updated reference genomes for cyclostephanoid diatoms.</title>
        <authorList>
            <person name="Roberts W.R."/>
            <person name="Alverson A.J."/>
        </authorList>
    </citation>
    <scope>NUCLEOTIDE SEQUENCE [LARGE SCALE GENOMIC DNA]</scope>
    <source>
        <strain evidence="5 6">AJA010-31</strain>
    </source>
</reference>
<organism evidence="5 6">
    <name type="scientific">Cyclotella atomus</name>
    <dbReference type="NCBI Taxonomy" id="382360"/>
    <lineage>
        <taxon>Eukaryota</taxon>
        <taxon>Sar</taxon>
        <taxon>Stramenopiles</taxon>
        <taxon>Ochrophyta</taxon>
        <taxon>Bacillariophyta</taxon>
        <taxon>Coscinodiscophyceae</taxon>
        <taxon>Thalassiosirophycidae</taxon>
        <taxon>Stephanodiscales</taxon>
        <taxon>Stephanodiscaceae</taxon>
        <taxon>Cyclotella</taxon>
    </lineage>
</organism>
<keyword evidence="6" id="KW-1185">Reference proteome</keyword>
<dbReference type="GO" id="GO:0004497">
    <property type="term" value="F:monooxygenase activity"/>
    <property type="evidence" value="ECO:0007669"/>
    <property type="project" value="UniProtKB-KW"/>
</dbReference>
<dbReference type="PRINTS" id="PR00385">
    <property type="entry name" value="P450"/>
</dbReference>
<dbReference type="InterPro" id="IPR036396">
    <property type="entry name" value="Cyt_P450_sf"/>
</dbReference>
<dbReference type="InterPro" id="IPR017972">
    <property type="entry name" value="Cyt_P450_CS"/>
</dbReference>
<dbReference type="PANTHER" id="PTHR24305:SF166">
    <property type="entry name" value="CYTOCHROME P450 12A4, MITOCHONDRIAL-RELATED"/>
    <property type="match status" value="1"/>
</dbReference>
<keyword evidence="3 4" id="KW-0479">Metal-binding</keyword>
<sequence length="590" mass="66103">MHFRTSQLRLSRGHTSSALHSRVGFMATVRLTASFSSHAQGKESGCPFGTVNAALDVSNSSIQQAKSAPTPTLKDVPAVPFFGAFVNAIPFIGTWLNNTFYKNPEANRHNAYDTHYELYKRFGTFYTTYIPGMGEGLWPKVYIVMDPEEMKKVIRQEGAYPRGLVEGLKPMAKWMKKNGFKLAGAGSSDDNNGFLGRGETWKKYRNFMQTDLLSPTSAAGYVPGVANAAKIASRGVSHYARDLNTFFNYAAFDMFQSIMFGRLSKLADPNTPSDPADVEFCQLAVDSLTYLIQMSDDPTEAIKGAMGIETETYNKYERTMDRLKNIVMEKLEAFLAKYERGELDESERNSYFALAIQRQQSEHSDITQFELMQMALIMLNASVDTTSAFINWALVHLSTNMDVQEKLYQELKQHVDASEDGMLSADMLTKSKSPYLHAVLRESHRMTPVYPSLMFKSTVGDIELHGVTVPKGSLVGFDSYPIGMDPDVVDEPETFKPERWMGDEPVQKRKGTSAEVLDSVMYRDPFSQGARRCPGSRVAVNETQLILSRVILDWKISAPNSVKSYKDVKYTMKTLLVAHLPEMTVEARVP</sequence>
<evidence type="ECO:0000256" key="2">
    <source>
        <dbReference type="ARBA" id="ARBA00010617"/>
    </source>
</evidence>
<dbReference type="InterPro" id="IPR050121">
    <property type="entry name" value="Cytochrome_P450_monoxygenase"/>
</dbReference>
<comment type="cofactor">
    <cofactor evidence="1 3">
        <name>heme</name>
        <dbReference type="ChEBI" id="CHEBI:30413"/>
    </cofactor>
</comment>
<dbReference type="PRINTS" id="PR00463">
    <property type="entry name" value="EP450I"/>
</dbReference>
<dbReference type="Proteomes" id="UP001530400">
    <property type="component" value="Unassembled WGS sequence"/>
</dbReference>
<evidence type="ECO:0000256" key="3">
    <source>
        <dbReference type="PIRSR" id="PIRSR602401-1"/>
    </source>
</evidence>
<feature type="binding site" description="axial binding residue" evidence="3">
    <location>
        <position position="533"/>
    </location>
    <ligand>
        <name>heme</name>
        <dbReference type="ChEBI" id="CHEBI:30413"/>
    </ligand>
    <ligandPart>
        <name>Fe</name>
        <dbReference type="ChEBI" id="CHEBI:18248"/>
    </ligandPart>
</feature>
<dbReference type="EMBL" id="JALLPJ020000174">
    <property type="protein sequence ID" value="KAL3799897.1"/>
    <property type="molecule type" value="Genomic_DNA"/>
</dbReference>
<dbReference type="InterPro" id="IPR001128">
    <property type="entry name" value="Cyt_P450"/>
</dbReference>
<keyword evidence="3 4" id="KW-0408">Iron</keyword>
<accession>A0ABD3QIQ7</accession>
<evidence type="ECO:0000256" key="1">
    <source>
        <dbReference type="ARBA" id="ARBA00001971"/>
    </source>
</evidence>
<dbReference type="AlphaFoldDB" id="A0ABD3QIQ7"/>
<comment type="caution">
    <text evidence="5">The sequence shown here is derived from an EMBL/GenBank/DDBJ whole genome shotgun (WGS) entry which is preliminary data.</text>
</comment>
<protein>
    <recommendedName>
        <fullName evidence="7">Cytochrome P450</fullName>
    </recommendedName>
</protein>
<evidence type="ECO:0000313" key="6">
    <source>
        <dbReference type="Proteomes" id="UP001530400"/>
    </source>
</evidence>
<dbReference type="Pfam" id="PF00067">
    <property type="entry name" value="p450"/>
    <property type="match status" value="1"/>
</dbReference>
<keyword evidence="3 4" id="KW-0349">Heme</keyword>
<evidence type="ECO:0008006" key="7">
    <source>
        <dbReference type="Google" id="ProtNLM"/>
    </source>
</evidence>